<evidence type="ECO:0000313" key="1">
    <source>
        <dbReference type="EMBL" id="TWS22897.1"/>
    </source>
</evidence>
<sequence length="241" mass="25526">MTKSTGRPSYREIPRRPRAVLRGVTVALAILVLLSGCSARLTRSPDAAASSAAAKPSAPRAAAAMAKWATIHSGPYLTPTTALESYSWAALVMGKNAPRCQLGWATLAAIGRLTSDHGTTRGHRLGDDAVVRPTFREAQKPAAKDTDGGFYDGDRSADLLMGPLLFSPTVWEQWAITASSDTNAPPNPDNLDDAALTLARLLCGAGADMSTPEGWQKAVSSYNQDPKFIEAVNVQAKSFTD</sequence>
<dbReference type="OrthoDB" id="9796191at2"/>
<evidence type="ECO:0008006" key="3">
    <source>
        <dbReference type="Google" id="ProtNLM"/>
    </source>
</evidence>
<proteinExistence type="predicted"/>
<dbReference type="RefSeq" id="WP_146436564.1">
    <property type="nucleotide sequence ID" value="NZ_VIGV01000006.1"/>
</dbReference>
<protein>
    <recommendedName>
        <fullName evidence="3">Murein transglycosylase</fullName>
    </recommendedName>
</protein>
<comment type="caution">
    <text evidence="1">The sequence shown here is derived from an EMBL/GenBank/DDBJ whole genome shotgun (WGS) entry which is preliminary data.</text>
</comment>
<dbReference type="AlphaFoldDB" id="A0A5C5RIQ6"/>
<reference evidence="1 2" key="2">
    <citation type="submission" date="2019-08" db="EMBL/GenBank/DDBJ databases">
        <title>Tsukamurella conjunctivitidis sp. nov., Tsukamurella assacharolytica sp. nov. and Tsukamurella sputae sp. nov. isolated from patients with conjunctivitis, bacteraemia (lymphoma) and respiratory infection (sputum) in Hong Kong.</title>
        <authorList>
            <person name="Fok K.M.N."/>
            <person name="Fong J.Y.H."/>
        </authorList>
    </citation>
    <scope>NUCLEOTIDE SEQUENCE [LARGE SCALE GENOMIC DNA]</scope>
    <source>
        <strain evidence="1 2">HKU70</strain>
    </source>
</reference>
<dbReference type="Proteomes" id="UP000319792">
    <property type="component" value="Unassembled WGS sequence"/>
</dbReference>
<reference evidence="1 2" key="1">
    <citation type="submission" date="2019-06" db="EMBL/GenBank/DDBJ databases">
        <authorList>
            <person name="Teng J.L.L."/>
            <person name="Lee H.H."/>
            <person name="Lau S.K.P."/>
            <person name="Woo P.C.Y."/>
        </authorList>
    </citation>
    <scope>NUCLEOTIDE SEQUENCE [LARGE SCALE GENOMIC DNA]</scope>
    <source>
        <strain evidence="1 2">HKU70</strain>
    </source>
</reference>
<organism evidence="1 2">
    <name type="scientific">Tsukamurella sputi</name>
    <dbReference type="NCBI Taxonomy" id="2591848"/>
    <lineage>
        <taxon>Bacteria</taxon>
        <taxon>Bacillati</taxon>
        <taxon>Actinomycetota</taxon>
        <taxon>Actinomycetes</taxon>
        <taxon>Mycobacteriales</taxon>
        <taxon>Tsukamurellaceae</taxon>
        <taxon>Tsukamurella</taxon>
    </lineage>
</organism>
<dbReference type="InterPro" id="IPR023346">
    <property type="entry name" value="Lysozyme-like_dom_sf"/>
</dbReference>
<keyword evidence="2" id="KW-1185">Reference proteome</keyword>
<gene>
    <name evidence="1" type="ORF">FK268_18005</name>
</gene>
<dbReference type="EMBL" id="VIGV01000006">
    <property type="protein sequence ID" value="TWS22897.1"/>
    <property type="molecule type" value="Genomic_DNA"/>
</dbReference>
<name>A0A5C5RIQ6_9ACTN</name>
<accession>A0A5C5RIQ6</accession>
<dbReference type="SUPFAM" id="SSF53955">
    <property type="entry name" value="Lysozyme-like"/>
    <property type="match status" value="1"/>
</dbReference>
<evidence type="ECO:0000313" key="2">
    <source>
        <dbReference type="Proteomes" id="UP000319792"/>
    </source>
</evidence>